<accession>A0A250XJ82</accession>
<evidence type="ECO:0000256" key="14">
    <source>
        <dbReference type="SAM" id="MobiDB-lite"/>
    </source>
</evidence>
<dbReference type="GO" id="GO:0051301">
    <property type="term" value="P:cell division"/>
    <property type="evidence" value="ECO:0007669"/>
    <property type="project" value="UniProtKB-KW"/>
</dbReference>
<name>A0A250XJ82_9CHLO</name>
<evidence type="ECO:0000256" key="12">
    <source>
        <dbReference type="ARBA" id="ARBA00023328"/>
    </source>
</evidence>
<keyword evidence="11" id="KW-0131">Cell cycle</keyword>
<evidence type="ECO:0000256" key="1">
    <source>
        <dbReference type="ARBA" id="ARBA00004186"/>
    </source>
</evidence>
<evidence type="ECO:0000256" key="3">
    <source>
        <dbReference type="ARBA" id="ARBA00007716"/>
    </source>
</evidence>
<evidence type="ECO:0000256" key="8">
    <source>
        <dbReference type="ARBA" id="ARBA00022776"/>
    </source>
</evidence>
<keyword evidence="12" id="KW-0137">Centromere</keyword>
<evidence type="ECO:0000256" key="5">
    <source>
        <dbReference type="ARBA" id="ARBA00022490"/>
    </source>
</evidence>
<dbReference type="GO" id="GO:0000278">
    <property type="term" value="P:mitotic cell cycle"/>
    <property type="evidence" value="ECO:0007669"/>
    <property type="project" value="TreeGrafter"/>
</dbReference>
<reference evidence="15 16" key="1">
    <citation type="submission" date="2017-08" db="EMBL/GenBank/DDBJ databases">
        <title>Acidophilic green algal genome provides insights into adaptation to an acidic environment.</title>
        <authorList>
            <person name="Hirooka S."/>
            <person name="Hirose Y."/>
            <person name="Kanesaki Y."/>
            <person name="Higuchi S."/>
            <person name="Fujiwara T."/>
            <person name="Onuma R."/>
            <person name="Era A."/>
            <person name="Ohbayashi R."/>
            <person name="Uzuka A."/>
            <person name="Nozaki H."/>
            <person name="Yoshikawa H."/>
            <person name="Miyagishima S.Y."/>
        </authorList>
    </citation>
    <scope>NUCLEOTIDE SEQUENCE [LARGE SCALE GENOMIC DNA]</scope>
    <source>
        <strain evidence="15 16">NIES-2499</strain>
    </source>
</reference>
<keyword evidence="7" id="KW-0493">Microtubule</keyword>
<keyword evidence="16" id="KW-1185">Reference proteome</keyword>
<keyword evidence="4" id="KW-0158">Chromosome</keyword>
<dbReference type="GO" id="GO:0000940">
    <property type="term" value="C:outer kinetochore"/>
    <property type="evidence" value="ECO:0007669"/>
    <property type="project" value="InterPro"/>
</dbReference>
<evidence type="ECO:0000256" key="13">
    <source>
        <dbReference type="SAM" id="Coils"/>
    </source>
</evidence>
<dbReference type="Proteomes" id="UP000232323">
    <property type="component" value="Unassembled WGS sequence"/>
</dbReference>
<feature type="region of interest" description="Disordered" evidence="14">
    <location>
        <begin position="138"/>
        <end position="206"/>
    </location>
</feature>
<comment type="similarity">
    <text evidence="3">Belongs to the SKA3 family.</text>
</comment>
<feature type="compositionally biased region" description="Polar residues" evidence="14">
    <location>
        <begin position="553"/>
        <end position="566"/>
    </location>
</feature>
<evidence type="ECO:0000256" key="4">
    <source>
        <dbReference type="ARBA" id="ARBA00022454"/>
    </source>
</evidence>
<evidence type="ECO:0000313" key="16">
    <source>
        <dbReference type="Proteomes" id="UP000232323"/>
    </source>
</evidence>
<keyword evidence="6" id="KW-0132">Cell division</keyword>
<keyword evidence="10" id="KW-0206">Cytoskeleton</keyword>
<dbReference type="GO" id="GO:0007059">
    <property type="term" value="P:chromosome segregation"/>
    <property type="evidence" value="ECO:0007669"/>
    <property type="project" value="InterPro"/>
</dbReference>
<organism evidence="15 16">
    <name type="scientific">Chlamydomonas eustigma</name>
    <dbReference type="NCBI Taxonomy" id="1157962"/>
    <lineage>
        <taxon>Eukaryota</taxon>
        <taxon>Viridiplantae</taxon>
        <taxon>Chlorophyta</taxon>
        <taxon>core chlorophytes</taxon>
        <taxon>Chlorophyceae</taxon>
        <taxon>CS clade</taxon>
        <taxon>Chlamydomonadales</taxon>
        <taxon>Chlamydomonadaceae</taxon>
        <taxon>Chlamydomonas</taxon>
    </lineage>
</organism>
<feature type="region of interest" description="Disordered" evidence="14">
    <location>
        <begin position="526"/>
        <end position="569"/>
    </location>
</feature>
<dbReference type="PANTHER" id="PTHR48118">
    <property type="entry name" value="SPINDLE AND KINETOCHORE-ASSOCIATED PROTEIN 3"/>
    <property type="match status" value="1"/>
</dbReference>
<comment type="subcellular location">
    <subcellularLocation>
        <location evidence="2">Chromosome</location>
        <location evidence="2">Centromere</location>
        <location evidence="2">Kinetochore</location>
    </subcellularLocation>
    <subcellularLocation>
        <location evidence="1">Cytoplasm</location>
        <location evidence="1">Cytoskeleton</location>
        <location evidence="1">Spindle</location>
    </subcellularLocation>
</comment>
<comment type="caution">
    <text evidence="15">The sequence shown here is derived from an EMBL/GenBank/DDBJ whole genome shotgun (WGS) entry which is preliminary data.</text>
</comment>
<feature type="compositionally biased region" description="Polar residues" evidence="14">
    <location>
        <begin position="264"/>
        <end position="280"/>
    </location>
</feature>
<evidence type="ECO:0000313" key="15">
    <source>
        <dbReference type="EMBL" id="GAX83093.1"/>
    </source>
</evidence>
<keyword evidence="8" id="KW-0498">Mitosis</keyword>
<evidence type="ECO:0000256" key="2">
    <source>
        <dbReference type="ARBA" id="ARBA00004629"/>
    </source>
</evidence>
<evidence type="ECO:0000256" key="10">
    <source>
        <dbReference type="ARBA" id="ARBA00023212"/>
    </source>
</evidence>
<feature type="compositionally biased region" description="Basic and acidic residues" evidence="14">
    <location>
        <begin position="527"/>
        <end position="544"/>
    </location>
</feature>
<gene>
    <name evidence="15" type="ORF">CEUSTIGMA_g10519.t1</name>
</gene>
<dbReference type="OrthoDB" id="552789at2759"/>
<evidence type="ECO:0000256" key="6">
    <source>
        <dbReference type="ARBA" id="ARBA00022618"/>
    </source>
</evidence>
<dbReference type="AlphaFoldDB" id="A0A250XJ82"/>
<feature type="region of interest" description="Disordered" evidence="14">
    <location>
        <begin position="263"/>
        <end position="316"/>
    </location>
</feature>
<dbReference type="PANTHER" id="PTHR48118:SF1">
    <property type="entry name" value="SPINDLE AND KINETOCHORE-ASSOCIATED PROTEIN 3"/>
    <property type="match status" value="1"/>
</dbReference>
<keyword evidence="9" id="KW-0995">Kinetochore</keyword>
<evidence type="ECO:0000256" key="7">
    <source>
        <dbReference type="ARBA" id="ARBA00022701"/>
    </source>
</evidence>
<feature type="compositionally biased region" description="Acidic residues" evidence="14">
    <location>
        <begin position="282"/>
        <end position="292"/>
    </location>
</feature>
<feature type="coiled-coil region" evidence="13">
    <location>
        <begin position="47"/>
        <end position="74"/>
    </location>
</feature>
<protein>
    <submittedName>
        <fullName evidence="15">Uncharacterized protein</fullName>
    </submittedName>
</protein>
<keyword evidence="13" id="KW-0175">Coiled coil</keyword>
<dbReference type="InterPro" id="IPR033341">
    <property type="entry name" value="SKA3"/>
</dbReference>
<evidence type="ECO:0000256" key="11">
    <source>
        <dbReference type="ARBA" id="ARBA00023306"/>
    </source>
</evidence>
<dbReference type="EMBL" id="BEGY01000091">
    <property type="protein sequence ID" value="GAX83093.1"/>
    <property type="molecule type" value="Genomic_DNA"/>
</dbReference>
<keyword evidence="5" id="KW-0963">Cytoplasm</keyword>
<proteinExistence type="inferred from homology"/>
<dbReference type="GO" id="GO:0005876">
    <property type="term" value="C:spindle microtubule"/>
    <property type="evidence" value="ECO:0007669"/>
    <property type="project" value="TreeGrafter"/>
</dbReference>
<evidence type="ECO:0000256" key="9">
    <source>
        <dbReference type="ARBA" id="ARBA00022838"/>
    </source>
</evidence>
<sequence>MSSLSSRSRLRSALDDFGQQVKDFSKQVGDGIAQVQRSADMPYSSNGRDYKLALANLEEELNEISQEVQHLQQFSFDSLSFEELLGHCLAAYSSNRGMALKLASSLGIHLYEPEDPACLNHPAVRAVSFTHHDDAIKNEDEESNDVDLRNHSGLDAETFGRTQSHSKLRNRQQTPGFQRNGGKALQDEKESEDDVQGPSPDQAALPLTQLRPPATVSSHTLVATALSQGMLISASKPRPSLDSGASSTPDMFMLSPSLMALQNKYGSNDSQPYPISTAQPSPEDDDMDLDESSEAKPALASGNIPRGPPSLTLPQQHGAVLNSKSFQTEVNSISHAEQGHHMSVSQASQGAGKETVTSTAGIATIQQPDIAVSRVSSSVGEYEGLVTHPKQEQLSSTLKQLEVLWVTSGQAALTPRRAGKDRNLGCSLDNSLDLLASVSLEAETSHNGGKHEETSSSLLLMPTNDAHSFVFDTVSAASDVTPDQVGASVPPARPRLTSQLGGTATQNLSPGTSQLLSKVYGTACPPDRLDSAKHRSTEASEPRGRGCAAPVSSPRQLRSGTPSGQKVATGVPGVGTCTMYPVDAPDKLSVQPAQYALLPAFCRAQLTLEQLNGGLWTLREAARSKSEAGQLLDFSLDDLEREGVSAGKSKVLVNSLVKLGFAEICSTASGVLSYKLTRTVV</sequence>